<sequence>MATYDLTPRIGPNLDRHLVFPLLEFLQERQLYPDEQILKAKIELLNKTNMVDYAMDIHKSLYHTDDVPQDMVERRVEVVARLKALEDAAAPLVTFLQNPNAVQELRADKQYNLQMLNDRYQIGPDQIEALYQYAKFQFECGNYSGAADYLYQYRALCTNSERSLSALWGKLAAEILMQNWDIALEELNRLKEIIDSKSFSSPLNQVQSRIWLMHWSLFIFFNNDNGRTQIIDLFNQDKYLNAIQTSAPHLLRYLATAFIVNKRRRPQFKEFIKVIQQDQCSYKDPITEFLACVYVNYEFDGAQKKMKECEEVILNDPFLGKRVEEGNFSTVPLKDEFLENARLFIFETYCRIHQRIDMGVLFEKLNLNYEEGERWIVNLIRNSKLDAKIDSETGTVIMEPNQPNVYEQLIDHTKALQGRTYKLVGQLLEHAQAQPAHNLTVILVFDTKPETRVNPGNGYLRSNPAYRPEPRQALSFLQERQLYPDEQILKAKIELLNKTNMVDYAMDIHKSLYHTDDVPQDMVERRVEVVARLKALEDAAAPLVNFLQNPNAVQELRADKQYNLQMLNDRYQIGPDQIEALYQYAKFQFECGNYSGAADYLYQYRALCTNSERSLSALWGKLAAEILMQNWDIALEELNRLKEIIDSKSFSSPLNQVQSRIWLMHWSLFIFFNHDNGRTQIIDLFNQDKYLNAIQTSAPHLLRYLATAFIVNKRRRPQFKEFIKVIQQDQCSYKDPITEFLACVYVNYEFDGAQKKMKECEEVILNDPFLGKRVEEGNFSTVPLKDEFLENARLFIFETYCRIHQRIDMGVLFEKLNLNYEEGERWIVNLIRNSKLDAKIDSETGTVVMEPNRPNVYEQLIDHTKALQGRTYKLVGQLLEHAQAQPAR</sequence>
<name>A0A8J6CLV0_9ROSI</name>
<dbReference type="HAMAP" id="MF_03004">
    <property type="entry name" value="eIF3e"/>
    <property type="match status" value="2"/>
</dbReference>
<dbReference type="OrthoDB" id="417252at2759"/>
<dbReference type="SMART" id="SM01186">
    <property type="entry name" value="eIF3_N"/>
    <property type="match status" value="2"/>
</dbReference>
<keyword evidence="7" id="KW-1185">Reference proteome</keyword>
<proteinExistence type="inferred from homology"/>
<feature type="domain" description="PCI" evidence="5">
    <location>
        <begin position="670"/>
        <end position="854"/>
    </location>
</feature>
<gene>
    <name evidence="6" type="ORF">CXB51_029587</name>
</gene>
<dbReference type="FunFam" id="1.25.40.570:FF:000020">
    <property type="entry name" value="Eukaryotic translation initiation factor 3 subunit E"/>
    <property type="match status" value="2"/>
</dbReference>
<evidence type="ECO:0000259" key="5">
    <source>
        <dbReference type="PROSITE" id="PS50250"/>
    </source>
</evidence>
<keyword evidence="3 4" id="KW-0648">Protein biosynthesis</keyword>
<dbReference type="GO" id="GO:0001732">
    <property type="term" value="P:formation of cytoplasmic translation initiation complex"/>
    <property type="evidence" value="ECO:0007669"/>
    <property type="project" value="UniProtKB-UniRule"/>
</dbReference>
<evidence type="ECO:0000313" key="6">
    <source>
        <dbReference type="EMBL" id="KAG8479737.1"/>
    </source>
</evidence>
<dbReference type="AlphaFoldDB" id="A0A8J6CLV0"/>
<dbReference type="Pfam" id="PF09440">
    <property type="entry name" value="eIF3_N"/>
    <property type="match status" value="2"/>
</dbReference>
<evidence type="ECO:0000256" key="4">
    <source>
        <dbReference type="HAMAP-Rule" id="MF_03004"/>
    </source>
</evidence>
<dbReference type="InterPro" id="IPR019010">
    <property type="entry name" value="eIF3e_N"/>
</dbReference>
<dbReference type="EMBL" id="JAHUZN010000011">
    <property type="protein sequence ID" value="KAG8479737.1"/>
    <property type="molecule type" value="Genomic_DNA"/>
</dbReference>
<comment type="subcellular location">
    <subcellularLocation>
        <location evidence="4">Cytoplasm</location>
    </subcellularLocation>
</comment>
<reference evidence="6 7" key="1">
    <citation type="journal article" date="2021" name="bioRxiv">
        <title>The Gossypium anomalum genome as a resource for cotton improvement and evolutionary analysis of hybrid incompatibility.</title>
        <authorList>
            <person name="Grover C.E."/>
            <person name="Yuan D."/>
            <person name="Arick M.A."/>
            <person name="Miller E.R."/>
            <person name="Hu G."/>
            <person name="Peterson D.G."/>
            <person name="Wendel J.F."/>
            <person name="Udall J.A."/>
        </authorList>
    </citation>
    <scope>NUCLEOTIDE SEQUENCE [LARGE SCALE GENOMIC DNA]</scope>
    <source>
        <strain evidence="6">JFW-Udall</strain>
        <tissue evidence="6">Leaf</tissue>
    </source>
</reference>
<dbReference type="GO" id="GO:0033290">
    <property type="term" value="C:eukaryotic 48S preinitiation complex"/>
    <property type="evidence" value="ECO:0007669"/>
    <property type="project" value="UniProtKB-UniRule"/>
</dbReference>
<dbReference type="InterPro" id="IPR036390">
    <property type="entry name" value="WH_DNA-bd_sf"/>
</dbReference>
<dbReference type="Proteomes" id="UP000701853">
    <property type="component" value="Chromosome 11"/>
</dbReference>
<keyword evidence="2 4" id="KW-0396">Initiation factor</keyword>
<accession>A0A8J6CLV0</accession>
<dbReference type="SUPFAM" id="SSF46785">
    <property type="entry name" value="Winged helix' DNA-binding domain"/>
    <property type="match status" value="2"/>
</dbReference>
<comment type="subunit">
    <text evidence="4">Component of the eukaryotic translation initiation factor 3 (eIF-3) complex.</text>
</comment>
<feature type="domain" description="PCI" evidence="5">
    <location>
        <begin position="219"/>
        <end position="403"/>
    </location>
</feature>
<dbReference type="InterPro" id="IPR016650">
    <property type="entry name" value="eIF3e"/>
</dbReference>
<keyword evidence="1 4" id="KW-0963">Cytoplasm</keyword>
<protein>
    <recommendedName>
        <fullName evidence="4">Eukaryotic translation initiation factor 3 subunit E</fullName>
        <shortName evidence="4">eIF3e</shortName>
    </recommendedName>
    <alternativeName>
        <fullName evidence="4">Eukaryotic translation initiation factor 3 subunit 6</fullName>
    </alternativeName>
</protein>
<evidence type="ECO:0000313" key="7">
    <source>
        <dbReference type="Proteomes" id="UP000701853"/>
    </source>
</evidence>
<dbReference type="Pfam" id="PF01399">
    <property type="entry name" value="PCI"/>
    <property type="match status" value="2"/>
</dbReference>
<dbReference type="GO" id="GO:0003743">
    <property type="term" value="F:translation initiation factor activity"/>
    <property type="evidence" value="ECO:0007669"/>
    <property type="project" value="UniProtKB-UniRule"/>
</dbReference>
<dbReference type="PROSITE" id="PS50250">
    <property type="entry name" value="PCI"/>
    <property type="match status" value="2"/>
</dbReference>
<dbReference type="CDD" id="cd21378">
    <property type="entry name" value="eIF3E"/>
    <property type="match status" value="2"/>
</dbReference>
<dbReference type="InterPro" id="IPR011990">
    <property type="entry name" value="TPR-like_helical_dom_sf"/>
</dbReference>
<evidence type="ECO:0000256" key="1">
    <source>
        <dbReference type="ARBA" id="ARBA00022490"/>
    </source>
</evidence>
<dbReference type="SMART" id="SM00088">
    <property type="entry name" value="PINT"/>
    <property type="match status" value="2"/>
</dbReference>
<comment type="caution">
    <text evidence="6">The sequence shown here is derived from an EMBL/GenBank/DDBJ whole genome shotgun (WGS) entry which is preliminary data.</text>
</comment>
<dbReference type="GO" id="GO:0071540">
    <property type="term" value="C:eukaryotic translation initiation factor 3 complex, eIF3e"/>
    <property type="evidence" value="ECO:0007669"/>
    <property type="project" value="UniProtKB-UniRule"/>
</dbReference>
<dbReference type="InterPro" id="IPR000717">
    <property type="entry name" value="PCI_dom"/>
</dbReference>
<evidence type="ECO:0000256" key="2">
    <source>
        <dbReference type="ARBA" id="ARBA00022540"/>
    </source>
</evidence>
<organism evidence="6 7">
    <name type="scientific">Gossypium anomalum</name>
    <dbReference type="NCBI Taxonomy" id="47600"/>
    <lineage>
        <taxon>Eukaryota</taxon>
        <taxon>Viridiplantae</taxon>
        <taxon>Streptophyta</taxon>
        <taxon>Embryophyta</taxon>
        <taxon>Tracheophyta</taxon>
        <taxon>Spermatophyta</taxon>
        <taxon>Magnoliopsida</taxon>
        <taxon>eudicotyledons</taxon>
        <taxon>Gunneridae</taxon>
        <taxon>Pentapetalae</taxon>
        <taxon>rosids</taxon>
        <taxon>malvids</taxon>
        <taxon>Malvales</taxon>
        <taxon>Malvaceae</taxon>
        <taxon>Malvoideae</taxon>
        <taxon>Gossypium</taxon>
    </lineage>
</organism>
<evidence type="ECO:0000256" key="3">
    <source>
        <dbReference type="ARBA" id="ARBA00022917"/>
    </source>
</evidence>
<dbReference type="GO" id="GO:0016282">
    <property type="term" value="C:eukaryotic 43S preinitiation complex"/>
    <property type="evidence" value="ECO:0007669"/>
    <property type="project" value="UniProtKB-UniRule"/>
</dbReference>
<comment type="function">
    <text evidence="4">Component of the eukaryotic translation initiation factor 3 (eIF-3) complex, which is involved in protein synthesis of a specialized repertoire of mRNAs and, together with other initiation factors, stimulates binding of mRNA and methionyl-tRNAi to the 40S ribosome. The eIF-3 complex specifically targets and initiates translation of a subset of mRNAs involved in cell proliferation.</text>
</comment>
<dbReference type="PANTHER" id="PTHR10317">
    <property type="entry name" value="EUKARYOTIC TRANSLATION INITIATION FACTOR 3 SUBUNIT E"/>
    <property type="match status" value="1"/>
</dbReference>
<comment type="similarity">
    <text evidence="4">Belongs to the eIF-3 subunit E family.</text>
</comment>
<dbReference type="SUPFAM" id="SSF48452">
    <property type="entry name" value="TPR-like"/>
    <property type="match status" value="1"/>
</dbReference>